<dbReference type="Gene3D" id="3.10.100.10">
    <property type="entry name" value="Mannose-Binding Protein A, subunit A"/>
    <property type="match status" value="1"/>
</dbReference>
<feature type="transmembrane region" description="Helical" evidence="2">
    <location>
        <begin position="1500"/>
        <end position="1522"/>
    </location>
</feature>
<keyword evidence="2" id="KW-0812">Transmembrane</keyword>
<evidence type="ECO:0000256" key="2">
    <source>
        <dbReference type="SAM" id="Phobius"/>
    </source>
</evidence>
<dbReference type="SMART" id="SM01411">
    <property type="entry name" value="Ephrin_rec_like"/>
    <property type="match status" value="17"/>
</dbReference>
<evidence type="ECO:0000259" key="3">
    <source>
        <dbReference type="PROSITE" id="PS50041"/>
    </source>
</evidence>
<reference evidence="4" key="1">
    <citation type="submission" date="2021-01" db="EMBL/GenBank/DDBJ databases">
        <authorList>
            <person name="Corre E."/>
            <person name="Pelletier E."/>
            <person name="Niang G."/>
            <person name="Scheremetjew M."/>
            <person name="Finn R."/>
            <person name="Kale V."/>
            <person name="Holt S."/>
            <person name="Cochrane G."/>
            <person name="Meng A."/>
            <person name="Brown T."/>
            <person name="Cohen L."/>
        </authorList>
    </citation>
    <scope>NUCLEOTIDE SEQUENCE</scope>
    <source>
        <strain evidence="4">WS</strain>
    </source>
</reference>
<dbReference type="SUPFAM" id="SSF57184">
    <property type="entry name" value="Growth factor receptor domain"/>
    <property type="match status" value="6"/>
</dbReference>
<dbReference type="PANTHER" id="PTHR46967">
    <property type="entry name" value="INSULIN-LIKE GROWTH FACTOR BINDING PROTEIN,N-TERMINAL"/>
    <property type="match status" value="1"/>
</dbReference>
<dbReference type="SUPFAM" id="SSF56436">
    <property type="entry name" value="C-type lectin-like"/>
    <property type="match status" value="1"/>
</dbReference>
<dbReference type="InterPro" id="IPR011641">
    <property type="entry name" value="Tyr-kin_ephrin_A/B_rcpt-like"/>
</dbReference>
<dbReference type="CDD" id="cd00037">
    <property type="entry name" value="CLECT"/>
    <property type="match status" value="1"/>
</dbReference>
<dbReference type="InterPro" id="IPR016186">
    <property type="entry name" value="C-type_lectin-like/link_sf"/>
</dbReference>
<dbReference type="InterPro" id="IPR009030">
    <property type="entry name" value="Growth_fac_rcpt_cys_sf"/>
</dbReference>
<dbReference type="PANTHER" id="PTHR46967:SF1">
    <property type="entry name" value="KERATIN-ASSOCIATED PROTEIN 16-1-LIKE"/>
    <property type="match status" value="1"/>
</dbReference>
<feature type="region of interest" description="Disordered" evidence="1">
    <location>
        <begin position="1814"/>
        <end position="1848"/>
    </location>
</feature>
<dbReference type="InterPro" id="IPR001304">
    <property type="entry name" value="C-type_lectin-like"/>
</dbReference>
<evidence type="ECO:0000313" key="4">
    <source>
        <dbReference type="EMBL" id="CAD9079241.1"/>
    </source>
</evidence>
<proteinExistence type="predicted"/>
<feature type="domain" description="C-type lectin" evidence="3">
    <location>
        <begin position="249"/>
        <end position="364"/>
    </location>
</feature>
<dbReference type="InterPro" id="IPR006212">
    <property type="entry name" value="Furin_repeat"/>
</dbReference>
<feature type="transmembrane region" description="Helical" evidence="2">
    <location>
        <begin position="1744"/>
        <end position="1766"/>
    </location>
</feature>
<dbReference type="SMART" id="SM00261">
    <property type="entry name" value="FU"/>
    <property type="match status" value="6"/>
</dbReference>
<dbReference type="PROSITE" id="PS50041">
    <property type="entry name" value="C_TYPE_LECTIN_2"/>
    <property type="match status" value="1"/>
</dbReference>
<feature type="transmembrane region" description="Helical" evidence="2">
    <location>
        <begin position="71"/>
        <end position="91"/>
    </location>
</feature>
<evidence type="ECO:0000256" key="1">
    <source>
        <dbReference type="SAM" id="MobiDB-lite"/>
    </source>
</evidence>
<dbReference type="Gene3D" id="2.10.50.10">
    <property type="entry name" value="Tumor Necrosis Factor Receptor, subunit A, domain 2"/>
    <property type="match status" value="9"/>
</dbReference>
<dbReference type="EMBL" id="HBGD01002992">
    <property type="protein sequence ID" value="CAD9079241.1"/>
    <property type="molecule type" value="Transcribed_RNA"/>
</dbReference>
<protein>
    <recommendedName>
        <fullName evidence="3">C-type lectin domain-containing protein</fullName>
    </recommendedName>
</protein>
<feature type="compositionally biased region" description="Acidic residues" evidence="1">
    <location>
        <begin position="1814"/>
        <end position="1827"/>
    </location>
</feature>
<sequence>MMMPYLHQKNKDSISLAFTSEMHHFQNSKRLSEVGSHSVAIVESTGGKRCPSCVTSISIPNTNDYFTHHDFSLSQCLSFTFLLISAIYLLLHSLGSSSASLLTTTSQSFLSFSHCFVHTFIILLCVCGVRILTAEQIDHFESSLFFFFSSIFKFSGEAESAFKGELPHCNEDTPSCLLAQHESVKSDTKHDDHLTKFTRKTHSNLHQQTTEPLISNLKMPFMQLCLLSTLLLMCFLYSTVSGYSLTAELGEWRYESHWDQYRKWGDAEDYCRDHHAGGHLAWITSPEENDLVRSIAPEGGNTWIGLRVNMDPYFWSNGETLDDGEYSNFVPGEPNHSCTFFKCEECVQMRASGKWNDLLCNDEYLPATCKFPISCDGKAYYDDDVCGGVGECVDIDQCSCPTGYEASFGGDCRQCPEGSYCVNGTRTGCPTGLWSDGLNATSVDNCYPCPAYEACHNGVKTNCTDPEEAPFFPFDGQIGRNFCNICPAQYYVAYGDEPELAQCSICPVGHRCNGDGLATRCTGAQYASREGQPSCDTCPVGSHTTDDNILCLKCSTDEHCPDGDGRYTCSPGQYFDSGTLSCKPCPPGKFCSQGFANDCPSGYFVSVTDNRCLECPIGFYCPGDSEAHACADEYYANIGGLSSCKQCPVGHYTDNSGSLCSECIQGAYCPDGLRQIVCVEGEYLSHADEACFACPLGFYCQDFERQACSAGHFANETGLTNCLSCPKGTFHNMVAQTSANDCKPCEAGTYSSSEASTSCSKCPAGHWSNVTGSTREEDCIPCEPGTFSTTEGGSNVSTCLACPVGMFSTDFASTSCSLCPEGQFASTEGSINCTHCFAGSYSDTPGSTSCTLCPPGSYNEESGSSSENACVECVVGSSPYYGANSSDVCSTCTPGYRVFGSECLICEAGSYSTGFNVASCDVCDEGFYLAYEGATSADECRSCAPGSYSSERGSDRCTDCPAGTIGANVTGSTSSSGCTRCPSGFHSPKNGSVECLPCGVGTFSTEGAANCSHCPMGTYSDESKVDHCLSCPSGTFSDAEGSTECKLCASGTYNSHNGSISPLNCTKCPVGTFSTTEATVAKEHCFPCPVGSFCDSPGMSKGLPCPLGTFSTLEGSTSINNCVKCPAGTFSGMEGASSLDSCQSCPLGKYGPMMGAISEGECLSCPSGTFSIMPRATDSSACQSCPKGTYSPIPTNDCFECPIGTYNDQLGAPNSTLCLPCASHEITPFRRATSSSDCFSCPDGWYIDGFDLKCAPCPSGTYFDVNAEASNVRRSPASCIACGRGYFQPYQAQVGNETCLACGQGFYAPLEKNTECTACGKGYYSNVSAATSFSECSPCAPGTWSETVVANSSSTCLLCSPGTAQNVSGAPSAQYCRLCPIGSKSIDIGQAACTPCNAEEACIVVGSSFEVGLGTLEQESTSIYDPNSLRDLVLASYETLKYAIPFGLIGLILVCICCGCTCLLIVFRKKSARLFTMTDSFLDMKHFTPVGESNTREPSVLGGILSLFIVMAFMGLFGSILIDFIGNNKIVLESFVLENTSGTSGKFLFETVIVGRHKACSAEIKVEGFEISESESKCEAGVQYDNIATPIEGCRCSFNCINCRPLGNEHSIVFDFADEHMMSQSIAFLAEAPHYVPGQFYSVNGSMSSGNSIFSGNDLPHVFSFTMNNARYVATSSFGVFYELVGYSQTTVSTGYTIQISGKSPGSSQPNDENFVLSKGMQVIFDIDRAFGTVLSEEVLRQNLMTFLAQVLTVFSLVLTVSTIVLKAANKIFDVLGKGPSHKLEKEAAVEKVKEESSPLEPFYDAVQVFDVENSETSEDEDSEDESSSVMSVHSQMDELSVLSMDDE</sequence>
<name>A0A7S1KN29_9EUKA</name>
<dbReference type="InterPro" id="IPR016187">
    <property type="entry name" value="CTDL_fold"/>
</dbReference>
<gene>
    <name evidence="4" type="ORF">PCOS0759_LOCUS2473</name>
</gene>
<keyword evidence="2" id="KW-0472">Membrane</keyword>
<feature type="transmembrane region" description="Helical" evidence="2">
    <location>
        <begin position="111"/>
        <end position="132"/>
    </location>
</feature>
<keyword evidence="2" id="KW-1133">Transmembrane helix</keyword>
<organism evidence="4">
    <name type="scientific">Percolomonas cosmopolitus</name>
    <dbReference type="NCBI Taxonomy" id="63605"/>
    <lineage>
        <taxon>Eukaryota</taxon>
        <taxon>Discoba</taxon>
        <taxon>Heterolobosea</taxon>
        <taxon>Tetramitia</taxon>
        <taxon>Eutetramitia</taxon>
        <taxon>Percolomonadidae</taxon>
        <taxon>Percolomonas</taxon>
    </lineage>
</organism>
<feature type="transmembrane region" description="Helical" evidence="2">
    <location>
        <begin position="1442"/>
        <end position="1467"/>
    </location>
</feature>
<dbReference type="SMART" id="SM00034">
    <property type="entry name" value="CLECT"/>
    <property type="match status" value="1"/>
</dbReference>
<dbReference type="Pfam" id="PF07699">
    <property type="entry name" value="Ephrin_rec_like"/>
    <property type="match status" value="6"/>
</dbReference>
<accession>A0A7S1KN29</accession>
<feature type="transmembrane region" description="Helical" evidence="2">
    <location>
        <begin position="224"/>
        <end position="245"/>
    </location>
</feature>